<organism evidence="2 3">
    <name type="scientific">Perkinsus olseni</name>
    <name type="common">Perkinsus atlanticus</name>
    <dbReference type="NCBI Taxonomy" id="32597"/>
    <lineage>
        <taxon>Eukaryota</taxon>
        <taxon>Sar</taxon>
        <taxon>Alveolata</taxon>
        <taxon>Perkinsozoa</taxon>
        <taxon>Perkinsea</taxon>
        <taxon>Perkinsida</taxon>
        <taxon>Perkinsidae</taxon>
        <taxon>Perkinsus</taxon>
    </lineage>
</organism>
<dbReference type="Proteomes" id="UP000570595">
    <property type="component" value="Unassembled WGS sequence"/>
</dbReference>
<feature type="non-terminal residue" evidence="2">
    <location>
        <position position="348"/>
    </location>
</feature>
<evidence type="ECO:0000313" key="2">
    <source>
        <dbReference type="EMBL" id="KAF4666680.1"/>
    </source>
</evidence>
<dbReference type="EMBL" id="JABAHT010000068">
    <property type="protein sequence ID" value="KAF4666680.1"/>
    <property type="molecule type" value="Genomic_DNA"/>
</dbReference>
<gene>
    <name evidence="2" type="ORF">FOZ61_009365</name>
</gene>
<name>A0A7J6M673_PEROL</name>
<sequence length="348" mass="37875">MSSDLRSPGEAVSDPDMAPMRGLQALLLNWMGTRVTLEHASDGLREALQELPPRGDIGIEGGDAGIYTECVRQTFRADPPEVASAYMTFWDFAHTGSRADSMSLRQDLLSDFYSPFSISRDVLSHGQSLRDRLDEQLSEVGATPSHRSLPSGSHASQRGGDDDNDGGDNGINDDQVEDTLRGNEGDPSSPSDHHDASQSPYWPRALRDKGTPSVDSRALDPPQRAQPPQTAGSRRVDVKPTTSSPISQFVAEARDGVYEVTRKDVSRIRRDAKALVNADHVDPYRGIADERLFSVWLGYLHRNARKNGISGDPVALYYYVVASVGDTLLSKVQPCAPGPGSSSPFLKE</sequence>
<evidence type="ECO:0000313" key="3">
    <source>
        <dbReference type="Proteomes" id="UP000570595"/>
    </source>
</evidence>
<evidence type="ECO:0000256" key="1">
    <source>
        <dbReference type="SAM" id="MobiDB-lite"/>
    </source>
</evidence>
<protein>
    <submittedName>
        <fullName evidence="2">Uncharacterized protein</fullName>
    </submittedName>
</protein>
<accession>A0A7J6M673</accession>
<reference evidence="2 3" key="1">
    <citation type="submission" date="2020-04" db="EMBL/GenBank/DDBJ databases">
        <title>Perkinsus olseni comparative genomics.</title>
        <authorList>
            <person name="Bogema D.R."/>
        </authorList>
    </citation>
    <scope>NUCLEOTIDE SEQUENCE [LARGE SCALE GENOMIC DNA]</scope>
    <source>
        <strain evidence="2">ATCC PRA-179</strain>
    </source>
</reference>
<proteinExistence type="predicted"/>
<dbReference type="AlphaFoldDB" id="A0A7J6M673"/>
<feature type="compositionally biased region" description="Polar residues" evidence="1">
    <location>
        <begin position="145"/>
        <end position="156"/>
    </location>
</feature>
<feature type="region of interest" description="Disordered" evidence="1">
    <location>
        <begin position="140"/>
        <end position="244"/>
    </location>
</feature>
<comment type="caution">
    <text evidence="2">The sequence shown here is derived from an EMBL/GenBank/DDBJ whole genome shotgun (WGS) entry which is preliminary data.</text>
</comment>